<keyword evidence="1" id="KW-0732">Signal</keyword>
<organism evidence="2 3">
    <name type="scientific">Gossypium mustelinum</name>
    <name type="common">Cotton</name>
    <name type="synonym">Gossypium caicoense</name>
    <dbReference type="NCBI Taxonomy" id="34275"/>
    <lineage>
        <taxon>Eukaryota</taxon>
        <taxon>Viridiplantae</taxon>
        <taxon>Streptophyta</taxon>
        <taxon>Embryophyta</taxon>
        <taxon>Tracheophyta</taxon>
        <taxon>Spermatophyta</taxon>
        <taxon>Magnoliopsida</taxon>
        <taxon>eudicotyledons</taxon>
        <taxon>Gunneridae</taxon>
        <taxon>Pentapetalae</taxon>
        <taxon>rosids</taxon>
        <taxon>malvids</taxon>
        <taxon>Malvales</taxon>
        <taxon>Malvaceae</taxon>
        <taxon>Malvoideae</taxon>
        <taxon>Gossypium</taxon>
    </lineage>
</organism>
<proteinExistence type="predicted"/>
<dbReference type="Proteomes" id="UP000323597">
    <property type="component" value="Chromosome A09"/>
</dbReference>
<dbReference type="AlphaFoldDB" id="A0A5D2XXB8"/>
<dbReference type="EMBL" id="CM017644">
    <property type="protein sequence ID" value="TYJ18482.1"/>
    <property type="molecule type" value="Genomic_DNA"/>
</dbReference>
<feature type="chain" id="PRO_5023069028" evidence="1">
    <location>
        <begin position="18"/>
        <end position="50"/>
    </location>
</feature>
<reference evidence="2 3" key="1">
    <citation type="submission" date="2019-07" db="EMBL/GenBank/DDBJ databases">
        <title>WGS assembly of Gossypium mustelinum.</title>
        <authorList>
            <person name="Chen Z.J."/>
            <person name="Sreedasyam A."/>
            <person name="Ando A."/>
            <person name="Song Q."/>
            <person name="De L."/>
            <person name="Hulse-Kemp A."/>
            <person name="Ding M."/>
            <person name="Ye W."/>
            <person name="Kirkbride R."/>
            <person name="Jenkins J."/>
            <person name="Plott C."/>
            <person name="Lovell J."/>
            <person name="Lin Y.-M."/>
            <person name="Vaughn R."/>
            <person name="Liu B."/>
            <person name="Li W."/>
            <person name="Simpson S."/>
            <person name="Scheffler B."/>
            <person name="Saski C."/>
            <person name="Grover C."/>
            <person name="Hu G."/>
            <person name="Conover J."/>
            <person name="Carlson J."/>
            <person name="Shu S."/>
            <person name="Boston L."/>
            <person name="Williams M."/>
            <person name="Peterson D."/>
            <person name="Mcgee K."/>
            <person name="Jones D."/>
            <person name="Wendel J."/>
            <person name="Stelly D."/>
            <person name="Grimwood J."/>
            <person name="Schmutz J."/>
        </authorList>
    </citation>
    <scope>NUCLEOTIDE SEQUENCE [LARGE SCALE GENOMIC DNA]</scope>
    <source>
        <strain evidence="2">1408120.09</strain>
    </source>
</reference>
<protein>
    <submittedName>
        <fullName evidence="2">Uncharacterized protein</fullName>
    </submittedName>
</protein>
<accession>A0A5D2XXB8</accession>
<evidence type="ECO:0000313" key="2">
    <source>
        <dbReference type="EMBL" id="TYJ18482.1"/>
    </source>
</evidence>
<evidence type="ECO:0000313" key="3">
    <source>
        <dbReference type="Proteomes" id="UP000323597"/>
    </source>
</evidence>
<name>A0A5D2XXB8_GOSMU</name>
<gene>
    <name evidence="2" type="ORF">E1A91_A09G126500v1</name>
</gene>
<feature type="signal peptide" evidence="1">
    <location>
        <begin position="1"/>
        <end position="17"/>
    </location>
</feature>
<keyword evidence="3" id="KW-1185">Reference proteome</keyword>
<evidence type="ECO:0000256" key="1">
    <source>
        <dbReference type="SAM" id="SignalP"/>
    </source>
</evidence>
<sequence>MFKWWVLLMVATSILNCFSLCSIPSSCFTATTALLDKTPLPLILWLQAFP</sequence>